<feature type="compositionally biased region" description="Basic and acidic residues" evidence="1">
    <location>
        <begin position="44"/>
        <end position="71"/>
    </location>
</feature>
<dbReference type="PANTHER" id="PTHR37615:SF1">
    <property type="entry name" value="NUCLEOPORIN NUP159-LIKE"/>
    <property type="match status" value="1"/>
</dbReference>
<accession>A0A7J0EIF6</accession>
<dbReference type="PANTHER" id="PTHR37615">
    <property type="entry name" value="NUCLEOPORIN NUP159-LIKE"/>
    <property type="match status" value="1"/>
</dbReference>
<proteinExistence type="predicted"/>
<sequence length="116" mass="13211">MGRRKTAKKTKELSVAIAESSSIGEESSPQKTPRKRGRPRKIVKRSESEEIKQEGEAEREARERESKKVKEEDSEEVKEEPATSIAKKEQTELPKVQASRSRARRKSKPQNSSSDF</sequence>
<name>A0A7J0EIF6_9ERIC</name>
<dbReference type="Proteomes" id="UP000585474">
    <property type="component" value="Unassembled WGS sequence"/>
</dbReference>
<evidence type="ECO:0000313" key="2">
    <source>
        <dbReference type="EMBL" id="GFY86160.1"/>
    </source>
</evidence>
<dbReference type="AlphaFoldDB" id="A0A7J0EIF6"/>
<feature type="compositionally biased region" description="Basic residues" evidence="1">
    <location>
        <begin position="32"/>
        <end position="43"/>
    </location>
</feature>
<reference evidence="2 3" key="1">
    <citation type="submission" date="2019-07" db="EMBL/GenBank/DDBJ databases">
        <title>De Novo Assembly of kiwifruit Actinidia rufa.</title>
        <authorList>
            <person name="Sugita-Konishi S."/>
            <person name="Sato K."/>
            <person name="Mori E."/>
            <person name="Abe Y."/>
            <person name="Kisaki G."/>
            <person name="Hamano K."/>
            <person name="Suezawa K."/>
            <person name="Otani M."/>
            <person name="Fukuda T."/>
            <person name="Manabe T."/>
            <person name="Gomi K."/>
            <person name="Tabuchi M."/>
            <person name="Akimitsu K."/>
            <person name="Kataoka I."/>
        </authorList>
    </citation>
    <scope>NUCLEOTIDE SEQUENCE [LARGE SCALE GENOMIC DNA]</scope>
    <source>
        <strain evidence="3">cv. Fuchu</strain>
    </source>
</reference>
<evidence type="ECO:0000256" key="1">
    <source>
        <dbReference type="SAM" id="MobiDB-lite"/>
    </source>
</evidence>
<feature type="region of interest" description="Disordered" evidence="1">
    <location>
        <begin position="1"/>
        <end position="116"/>
    </location>
</feature>
<organism evidence="2 3">
    <name type="scientific">Actinidia rufa</name>
    <dbReference type="NCBI Taxonomy" id="165716"/>
    <lineage>
        <taxon>Eukaryota</taxon>
        <taxon>Viridiplantae</taxon>
        <taxon>Streptophyta</taxon>
        <taxon>Embryophyta</taxon>
        <taxon>Tracheophyta</taxon>
        <taxon>Spermatophyta</taxon>
        <taxon>Magnoliopsida</taxon>
        <taxon>eudicotyledons</taxon>
        <taxon>Gunneridae</taxon>
        <taxon>Pentapetalae</taxon>
        <taxon>asterids</taxon>
        <taxon>Ericales</taxon>
        <taxon>Actinidiaceae</taxon>
        <taxon>Actinidia</taxon>
    </lineage>
</organism>
<keyword evidence="3" id="KW-1185">Reference proteome</keyword>
<comment type="caution">
    <text evidence="2">The sequence shown here is derived from an EMBL/GenBank/DDBJ whole genome shotgun (WGS) entry which is preliminary data.</text>
</comment>
<evidence type="ECO:0000313" key="3">
    <source>
        <dbReference type="Proteomes" id="UP000585474"/>
    </source>
</evidence>
<dbReference type="EMBL" id="BJWL01000004">
    <property type="protein sequence ID" value="GFY86160.1"/>
    <property type="molecule type" value="Genomic_DNA"/>
</dbReference>
<gene>
    <name evidence="2" type="ORF">Acr_04g0008980</name>
</gene>
<feature type="compositionally biased region" description="Low complexity" evidence="1">
    <location>
        <begin position="14"/>
        <end position="27"/>
    </location>
</feature>
<protein>
    <submittedName>
        <fullName evidence="2">Uncharacterized protein</fullName>
    </submittedName>
</protein>